<protein>
    <recommendedName>
        <fullName evidence="3">FtsK domain-containing protein</fullName>
    </recommendedName>
</protein>
<dbReference type="Proteomes" id="UP000464754">
    <property type="component" value="Chromosome"/>
</dbReference>
<name>A0A6N4TEM3_9FIRM</name>
<keyword evidence="2" id="KW-1185">Reference proteome</keyword>
<evidence type="ECO:0000313" key="1">
    <source>
        <dbReference type="EMBL" id="BBK21179.1"/>
    </source>
</evidence>
<dbReference type="Gene3D" id="3.40.50.300">
    <property type="entry name" value="P-loop containing nucleotide triphosphate hydrolases"/>
    <property type="match status" value="1"/>
</dbReference>
<reference evidence="2" key="1">
    <citation type="submission" date="2019-05" db="EMBL/GenBank/DDBJ databases">
        <title>Complete genome sequencing of Absiella argi strain JCM 30884.</title>
        <authorList>
            <person name="Sakamoto M."/>
            <person name="Murakami T."/>
            <person name="Mori H."/>
        </authorList>
    </citation>
    <scope>NUCLEOTIDE SEQUENCE [LARGE SCALE GENOMIC DNA]</scope>
    <source>
        <strain evidence="2">JCM 30884</strain>
    </source>
</reference>
<dbReference type="EMBL" id="AP019695">
    <property type="protein sequence ID" value="BBK21179.1"/>
    <property type="molecule type" value="Genomic_DNA"/>
</dbReference>
<dbReference type="KEGG" id="aarg:Aargi30884_00820"/>
<evidence type="ECO:0008006" key="3">
    <source>
        <dbReference type="Google" id="ProtNLM"/>
    </source>
</evidence>
<dbReference type="PANTHER" id="PTHR22683:SF47">
    <property type="entry name" value="FTSK DOMAIN-CONTAINING PROTEIN YDCQ"/>
    <property type="match status" value="1"/>
</dbReference>
<organism evidence="1 2">
    <name type="scientific">Amedibacterium intestinale</name>
    <dbReference type="NCBI Taxonomy" id="2583452"/>
    <lineage>
        <taxon>Bacteria</taxon>
        <taxon>Bacillati</taxon>
        <taxon>Bacillota</taxon>
        <taxon>Erysipelotrichia</taxon>
        <taxon>Erysipelotrichales</taxon>
        <taxon>Erysipelotrichaceae</taxon>
        <taxon>Amedibacterium</taxon>
    </lineage>
</organism>
<evidence type="ECO:0000313" key="2">
    <source>
        <dbReference type="Proteomes" id="UP000464754"/>
    </source>
</evidence>
<dbReference type="InterPro" id="IPR027417">
    <property type="entry name" value="P-loop_NTPase"/>
</dbReference>
<dbReference type="PANTHER" id="PTHR22683">
    <property type="entry name" value="SPORULATION PROTEIN RELATED"/>
    <property type="match status" value="1"/>
</dbReference>
<dbReference type="AlphaFoldDB" id="A0A6N4TEM3"/>
<accession>A0A6N4TEM3</accession>
<gene>
    <name evidence="1" type="ORF">Aargi30884_00820</name>
</gene>
<sequence length="214" mass="24519">MEITSKSYLSLSDLADLGTVMKNVYHTKEDMIACVNSFYEGMVSRSEEMKQHPNYKTGENYAYLGLAPHFLIFDEYVAFFEMLGAKESMNLLSQLKKIVMLGRQAGYFLIVACQRPDAKYFTDGIRDNFNFRVGLGRMSELGYGMLFGSDVKKKFFQKRIKGRGYCDVGTSVISEFYTPFVPKGHDFLKEIGRLASQRQEQFEEQGKDNDNVVE</sequence>
<proteinExistence type="predicted"/>
<dbReference type="InterPro" id="IPR050206">
    <property type="entry name" value="FtsK/SpoIIIE/SftA"/>
</dbReference>